<reference evidence="2" key="1">
    <citation type="journal article" date="2019" name="Int. J. Syst. Evol. Microbiol.">
        <title>The Global Catalogue of Microorganisms (GCM) 10K type strain sequencing project: providing services to taxonomists for standard genome sequencing and annotation.</title>
        <authorList>
            <consortium name="The Broad Institute Genomics Platform"/>
            <consortium name="The Broad Institute Genome Sequencing Center for Infectious Disease"/>
            <person name="Wu L."/>
            <person name="Ma J."/>
        </authorList>
    </citation>
    <scope>NUCLEOTIDE SEQUENCE [LARGE SCALE GENOMIC DNA]</scope>
    <source>
        <strain evidence="2">XZYJ18</strain>
    </source>
</reference>
<evidence type="ECO:0000313" key="2">
    <source>
        <dbReference type="Proteomes" id="UP001596175"/>
    </source>
</evidence>
<protein>
    <recommendedName>
        <fullName evidence="3">Sigma-70 family RNA polymerase sigma factor</fullName>
    </recommendedName>
</protein>
<dbReference type="EMBL" id="JBHSKG010000005">
    <property type="protein sequence ID" value="MFC5139097.1"/>
    <property type="molecule type" value="Genomic_DNA"/>
</dbReference>
<dbReference type="RefSeq" id="WP_378021285.1">
    <property type="nucleotide sequence ID" value="NZ_JBHSKG010000005.1"/>
</dbReference>
<proteinExistence type="predicted"/>
<name>A0ABV9ZFX4_9PSEU</name>
<gene>
    <name evidence="1" type="ORF">ACFPK1_12715</name>
</gene>
<evidence type="ECO:0008006" key="3">
    <source>
        <dbReference type="Google" id="ProtNLM"/>
    </source>
</evidence>
<sequence length="218" mass="25873">MYEFSDLAALYQQASADDFRGPAWRKLTTLLVNYALPRLSQSIANRSIFEQLAEHRLPYSRSPLRPQEHEVEELALDAVFRGLQYLVRRAREGRGWTPDGGANLTSWFYGDCLREFSNAWRSWLRSNGWRLLEYQDIADLASLADTRYGPEDWAIYYDILERLAKSIRDPVTLRILRMRLDGYDFRTIADDINCSEEATRRRYYRFIDRRRRERGEVE</sequence>
<organism evidence="1 2">
    <name type="scientific">Actinomycetospora rhizophila</name>
    <dbReference type="NCBI Taxonomy" id="1416876"/>
    <lineage>
        <taxon>Bacteria</taxon>
        <taxon>Bacillati</taxon>
        <taxon>Actinomycetota</taxon>
        <taxon>Actinomycetes</taxon>
        <taxon>Pseudonocardiales</taxon>
        <taxon>Pseudonocardiaceae</taxon>
        <taxon>Actinomycetospora</taxon>
    </lineage>
</organism>
<keyword evidence="2" id="KW-1185">Reference proteome</keyword>
<comment type="caution">
    <text evidence="1">The sequence shown here is derived from an EMBL/GenBank/DDBJ whole genome shotgun (WGS) entry which is preliminary data.</text>
</comment>
<evidence type="ECO:0000313" key="1">
    <source>
        <dbReference type="EMBL" id="MFC5139097.1"/>
    </source>
</evidence>
<accession>A0ABV9ZFX4</accession>
<dbReference type="Proteomes" id="UP001596175">
    <property type="component" value="Unassembled WGS sequence"/>
</dbReference>